<reference evidence="2" key="1">
    <citation type="submission" date="2013-12" db="EMBL/GenBank/DDBJ databases">
        <title>Genetic environments surrounding aac(6')-Ial.</title>
        <authorList>
            <person name="Tada T."/>
            <person name="Miyoshi-Akiyama T."/>
            <person name="Kirikae T."/>
        </authorList>
    </citation>
    <scope>NUCLEOTIDE SEQUENCE</scope>
    <source>
        <strain evidence="2">IOMTU 115</strain>
    </source>
</reference>
<sequence>MHSAGRRRSILWRSGRRYREVPDFVLLLLDGDAVIVFGAVMLAVASFNFHAAGAQTVRFHYAVPQRKSGLLSQLLQRFLYAFSGAFGHLAAAVADKQRGRMHRLFEVVAQHVAVGGLHPMDKPLLQQKIQRAVDRRRLGLRFGDAQQIEQVVSADCTGLLSHQTQHFQPLRRQSHIALLAEAFRLRQQLFLGG</sequence>
<name>V5YU79_SERMA</name>
<gene>
    <name evidence="2" type="primary">zur</name>
</gene>
<keyword evidence="1" id="KW-1133">Transmembrane helix</keyword>
<evidence type="ECO:0000313" key="2">
    <source>
        <dbReference type="EMBL" id="BAO21165.1"/>
    </source>
</evidence>
<protein>
    <submittedName>
        <fullName evidence="2">Zn(II)-binding transcriptional repressor</fullName>
    </submittedName>
</protein>
<feature type="transmembrane region" description="Helical" evidence="1">
    <location>
        <begin position="74"/>
        <end position="94"/>
    </location>
</feature>
<keyword evidence="1" id="KW-0472">Membrane</keyword>
<dbReference type="EMBL" id="AB894481">
    <property type="protein sequence ID" value="BAO21165.1"/>
    <property type="molecule type" value="Genomic_DNA"/>
</dbReference>
<keyword evidence="1" id="KW-0812">Transmembrane</keyword>
<dbReference type="AlphaFoldDB" id="V5YU79"/>
<feature type="transmembrane region" description="Helical" evidence="1">
    <location>
        <begin position="21"/>
        <end position="45"/>
    </location>
</feature>
<proteinExistence type="predicted"/>
<accession>V5YU79</accession>
<evidence type="ECO:0000256" key="1">
    <source>
        <dbReference type="SAM" id="Phobius"/>
    </source>
</evidence>
<organism evidence="2">
    <name type="scientific">Serratia marcescens</name>
    <dbReference type="NCBI Taxonomy" id="615"/>
    <lineage>
        <taxon>Bacteria</taxon>
        <taxon>Pseudomonadati</taxon>
        <taxon>Pseudomonadota</taxon>
        <taxon>Gammaproteobacteria</taxon>
        <taxon>Enterobacterales</taxon>
        <taxon>Yersiniaceae</taxon>
        <taxon>Serratia</taxon>
    </lineage>
</organism>